<evidence type="ECO:0000256" key="1">
    <source>
        <dbReference type="SAM" id="SignalP"/>
    </source>
</evidence>
<protein>
    <submittedName>
        <fullName evidence="2">Uncharacterized protein</fullName>
    </submittedName>
</protein>
<organism evidence="2 3">
    <name type="scientific">Winogradskyella haliclonae</name>
    <dbReference type="NCBI Taxonomy" id="2048558"/>
    <lineage>
        <taxon>Bacteria</taxon>
        <taxon>Pseudomonadati</taxon>
        <taxon>Bacteroidota</taxon>
        <taxon>Flavobacteriia</taxon>
        <taxon>Flavobacteriales</taxon>
        <taxon>Flavobacteriaceae</taxon>
        <taxon>Winogradskyella</taxon>
    </lineage>
</organism>
<dbReference type="Proteomes" id="UP000624701">
    <property type="component" value="Unassembled WGS sequence"/>
</dbReference>
<evidence type="ECO:0000313" key="2">
    <source>
        <dbReference type="EMBL" id="GGI57517.1"/>
    </source>
</evidence>
<evidence type="ECO:0000313" key="3">
    <source>
        <dbReference type="Proteomes" id="UP000624701"/>
    </source>
</evidence>
<reference evidence="3" key="1">
    <citation type="journal article" date="2019" name="Int. J. Syst. Evol. Microbiol.">
        <title>The Global Catalogue of Microorganisms (GCM) 10K type strain sequencing project: providing services to taxonomists for standard genome sequencing and annotation.</title>
        <authorList>
            <consortium name="The Broad Institute Genomics Platform"/>
            <consortium name="The Broad Institute Genome Sequencing Center for Infectious Disease"/>
            <person name="Wu L."/>
            <person name="Ma J."/>
        </authorList>
    </citation>
    <scope>NUCLEOTIDE SEQUENCE [LARGE SCALE GENOMIC DNA]</scope>
    <source>
        <strain evidence="3">CCM 8681</strain>
    </source>
</reference>
<keyword evidence="3" id="KW-1185">Reference proteome</keyword>
<name>A0ABQ2C0A8_9FLAO</name>
<proteinExistence type="predicted"/>
<dbReference type="EMBL" id="BMDQ01000002">
    <property type="protein sequence ID" value="GGI57517.1"/>
    <property type="molecule type" value="Genomic_DNA"/>
</dbReference>
<dbReference type="RefSeq" id="WP_188374428.1">
    <property type="nucleotide sequence ID" value="NZ_BMDQ01000002.1"/>
</dbReference>
<feature type="chain" id="PRO_5047441167" evidence="1">
    <location>
        <begin position="21"/>
        <end position="179"/>
    </location>
</feature>
<keyword evidence="1" id="KW-0732">Signal</keyword>
<sequence>MKKIVLFVSVSLFAFGSSFSQNWERYKSEKFAFIVNFPSEPTESVQKVSTAIGELDMNMFMYQPTTLADDNAVYSVIRSEYPEEQFKDATDESNDNILDGAVNGAVNNVNGTLLYDKKTKHNGYPGRSIKIQISAGYLYINAYLVNNMMYITQVICLIDKDGNDSISRFLNSFDILKVK</sequence>
<feature type="signal peptide" evidence="1">
    <location>
        <begin position="1"/>
        <end position="20"/>
    </location>
</feature>
<accession>A0ABQ2C0A8</accession>
<comment type="caution">
    <text evidence="2">The sequence shown here is derived from an EMBL/GenBank/DDBJ whole genome shotgun (WGS) entry which is preliminary data.</text>
</comment>
<gene>
    <name evidence="2" type="ORF">GCM10011444_18260</name>
</gene>